<sequence length="60" mass="6511">MGKEAPLRIDNLSEGPGILTIVLEFRSIADIFSIKLSEKPKSVNWGGGRSSHVKPKSCKS</sequence>
<name>A0A0K2V062_LEPSM</name>
<proteinExistence type="predicted"/>
<organism evidence="2">
    <name type="scientific">Lepeophtheirus salmonis</name>
    <name type="common">Salmon louse</name>
    <name type="synonym">Caligus salmonis</name>
    <dbReference type="NCBI Taxonomy" id="72036"/>
    <lineage>
        <taxon>Eukaryota</taxon>
        <taxon>Metazoa</taxon>
        <taxon>Ecdysozoa</taxon>
        <taxon>Arthropoda</taxon>
        <taxon>Crustacea</taxon>
        <taxon>Multicrustacea</taxon>
        <taxon>Hexanauplia</taxon>
        <taxon>Copepoda</taxon>
        <taxon>Siphonostomatoida</taxon>
        <taxon>Caligidae</taxon>
        <taxon>Lepeophtheirus</taxon>
    </lineage>
</organism>
<dbReference type="AlphaFoldDB" id="A0A0K2V062"/>
<evidence type="ECO:0000256" key="1">
    <source>
        <dbReference type="SAM" id="MobiDB-lite"/>
    </source>
</evidence>
<evidence type="ECO:0000313" key="2">
    <source>
        <dbReference type="EMBL" id="CDW43893.1"/>
    </source>
</evidence>
<accession>A0A0K2V062</accession>
<feature type="region of interest" description="Disordered" evidence="1">
    <location>
        <begin position="41"/>
        <end position="60"/>
    </location>
</feature>
<reference evidence="2" key="1">
    <citation type="submission" date="2014-05" db="EMBL/GenBank/DDBJ databases">
        <authorList>
            <person name="Chronopoulou M."/>
        </authorList>
    </citation>
    <scope>NUCLEOTIDE SEQUENCE</scope>
    <source>
        <tissue evidence="2">Whole organism</tissue>
    </source>
</reference>
<dbReference type="EMBL" id="HACA01026532">
    <property type="protein sequence ID" value="CDW43893.1"/>
    <property type="molecule type" value="Transcribed_RNA"/>
</dbReference>
<feature type="compositionally biased region" description="Basic residues" evidence="1">
    <location>
        <begin position="51"/>
        <end position="60"/>
    </location>
</feature>
<protein>
    <submittedName>
        <fullName evidence="2">Uncharacterized protein</fullName>
    </submittedName>
</protein>